<dbReference type="EMBL" id="JAWHQM010000020">
    <property type="protein sequence ID" value="KAK5631697.1"/>
    <property type="molecule type" value="Genomic_DNA"/>
</dbReference>
<gene>
    <name evidence="2" type="ORF">RRF57_007411</name>
</gene>
<reference evidence="2 3" key="1">
    <citation type="submission" date="2023-10" db="EMBL/GenBank/DDBJ databases">
        <title>Draft genome sequence of Xylaria bambusicola isolate GMP-LS, the root and basal stem rot pathogen of sugarcane in Indonesia.</title>
        <authorList>
            <person name="Selvaraj P."/>
            <person name="Muralishankar V."/>
            <person name="Muruganantham S."/>
            <person name="Sp S."/>
            <person name="Haryani S."/>
            <person name="Lau K.J.X."/>
            <person name="Naqvi N.I."/>
        </authorList>
    </citation>
    <scope>NUCLEOTIDE SEQUENCE [LARGE SCALE GENOMIC DNA]</scope>
    <source>
        <strain evidence="2">GMP-LS</strain>
    </source>
</reference>
<sequence length="106" mass="11906">MRFASDQELASSNAPMTSARRRARGPVSYNFFADPTPNQANWLAHPVPAMAPMPMVPMPPMPPQRAYSMPVVRQPMEDLPLNEQPDCLFTDLASQVEGMPENYKWS</sequence>
<evidence type="ECO:0000313" key="2">
    <source>
        <dbReference type="EMBL" id="KAK5631697.1"/>
    </source>
</evidence>
<comment type="caution">
    <text evidence="2">The sequence shown here is derived from an EMBL/GenBank/DDBJ whole genome shotgun (WGS) entry which is preliminary data.</text>
</comment>
<accession>A0AAN7Z6A0</accession>
<organism evidence="2 3">
    <name type="scientific">Xylaria bambusicola</name>
    <dbReference type="NCBI Taxonomy" id="326684"/>
    <lineage>
        <taxon>Eukaryota</taxon>
        <taxon>Fungi</taxon>
        <taxon>Dikarya</taxon>
        <taxon>Ascomycota</taxon>
        <taxon>Pezizomycotina</taxon>
        <taxon>Sordariomycetes</taxon>
        <taxon>Xylariomycetidae</taxon>
        <taxon>Xylariales</taxon>
        <taxon>Xylariaceae</taxon>
        <taxon>Xylaria</taxon>
    </lineage>
</organism>
<keyword evidence="3" id="KW-1185">Reference proteome</keyword>
<feature type="region of interest" description="Disordered" evidence="1">
    <location>
        <begin position="1"/>
        <end position="22"/>
    </location>
</feature>
<dbReference type="Proteomes" id="UP001305414">
    <property type="component" value="Unassembled WGS sequence"/>
</dbReference>
<evidence type="ECO:0000313" key="3">
    <source>
        <dbReference type="Proteomes" id="UP001305414"/>
    </source>
</evidence>
<dbReference type="AlphaFoldDB" id="A0AAN7Z6A0"/>
<protein>
    <submittedName>
        <fullName evidence="2">Uncharacterized protein</fullName>
    </submittedName>
</protein>
<name>A0AAN7Z6A0_9PEZI</name>
<evidence type="ECO:0000256" key="1">
    <source>
        <dbReference type="SAM" id="MobiDB-lite"/>
    </source>
</evidence>
<proteinExistence type="predicted"/>